<accession>A0ABW4VDQ0</accession>
<dbReference type="RefSeq" id="WP_377200049.1">
    <property type="nucleotide sequence ID" value="NZ_JBHUHF010000001.1"/>
</dbReference>
<protein>
    <recommendedName>
        <fullName evidence="4">Superfamily IV 4 TMS phage holin</fullName>
    </recommendedName>
</protein>
<evidence type="ECO:0008006" key="4">
    <source>
        <dbReference type="Google" id="ProtNLM"/>
    </source>
</evidence>
<gene>
    <name evidence="2" type="ORF">ACFSL2_22875</name>
</gene>
<keyword evidence="1" id="KW-0812">Transmembrane</keyword>
<proteinExistence type="predicted"/>
<sequence length="143" mass="15045">MQTVRRFLVLTPVAFGVTAAADLIHLASGDLGPDYVGITLLFALVVTVAVLAAILLAVVLLRLQGVQNAWGALGVALVLFVIACSVYYVAETPWRGDEEEWGVLMLIGLATRSAAAWLAYAVGLLVGDRRNRAVRDGAVGPTA</sequence>
<comment type="caution">
    <text evidence="2">The sequence shown here is derived from an EMBL/GenBank/DDBJ whole genome shotgun (WGS) entry which is preliminary data.</text>
</comment>
<reference evidence="3" key="1">
    <citation type="journal article" date="2019" name="Int. J. Syst. Evol. Microbiol.">
        <title>The Global Catalogue of Microorganisms (GCM) 10K type strain sequencing project: providing services to taxonomists for standard genome sequencing and annotation.</title>
        <authorList>
            <consortium name="The Broad Institute Genomics Platform"/>
            <consortium name="The Broad Institute Genome Sequencing Center for Infectious Disease"/>
            <person name="Wu L."/>
            <person name="Ma J."/>
        </authorList>
    </citation>
    <scope>NUCLEOTIDE SEQUENCE [LARGE SCALE GENOMIC DNA]</scope>
    <source>
        <strain evidence="3">CCM 7043</strain>
    </source>
</reference>
<evidence type="ECO:0000256" key="1">
    <source>
        <dbReference type="SAM" id="Phobius"/>
    </source>
</evidence>
<keyword evidence="3" id="KW-1185">Reference proteome</keyword>
<dbReference type="EMBL" id="JBHUHF010000001">
    <property type="protein sequence ID" value="MFD2028357.1"/>
    <property type="molecule type" value="Genomic_DNA"/>
</dbReference>
<dbReference type="Proteomes" id="UP001597338">
    <property type="component" value="Unassembled WGS sequence"/>
</dbReference>
<organism evidence="2 3">
    <name type="scientific">Promicromonospora aerolata</name>
    <dbReference type="NCBI Taxonomy" id="195749"/>
    <lineage>
        <taxon>Bacteria</taxon>
        <taxon>Bacillati</taxon>
        <taxon>Actinomycetota</taxon>
        <taxon>Actinomycetes</taxon>
        <taxon>Micrococcales</taxon>
        <taxon>Promicromonosporaceae</taxon>
        <taxon>Promicromonospora</taxon>
    </lineage>
</organism>
<name>A0ABW4VDQ0_9MICO</name>
<keyword evidence="1" id="KW-1133">Transmembrane helix</keyword>
<evidence type="ECO:0000313" key="3">
    <source>
        <dbReference type="Proteomes" id="UP001597338"/>
    </source>
</evidence>
<keyword evidence="1" id="KW-0472">Membrane</keyword>
<evidence type="ECO:0000313" key="2">
    <source>
        <dbReference type="EMBL" id="MFD2028357.1"/>
    </source>
</evidence>
<feature type="transmembrane region" description="Helical" evidence="1">
    <location>
        <begin position="101"/>
        <end position="126"/>
    </location>
</feature>
<feature type="transmembrane region" description="Helical" evidence="1">
    <location>
        <begin position="68"/>
        <end position="89"/>
    </location>
</feature>
<feature type="transmembrane region" description="Helical" evidence="1">
    <location>
        <begin position="36"/>
        <end position="61"/>
    </location>
</feature>